<feature type="domain" description="Anaphase-promoting complex subunit 1 N-terminal" evidence="4">
    <location>
        <begin position="198"/>
        <end position="415"/>
    </location>
</feature>
<dbReference type="Pfam" id="PF12859">
    <property type="entry name" value="ANAPC1"/>
    <property type="match status" value="1"/>
</dbReference>
<dbReference type="InterPro" id="IPR049255">
    <property type="entry name" value="Apc1_N"/>
</dbReference>
<dbReference type="GO" id="GO:0005680">
    <property type="term" value="C:anaphase-promoting complex"/>
    <property type="evidence" value="ECO:0007669"/>
    <property type="project" value="InterPro"/>
</dbReference>
<dbReference type="Proteomes" id="UP001187471">
    <property type="component" value="Unassembled WGS sequence"/>
</dbReference>
<gene>
    <name evidence="5" type="ORF">RJ640_002281</name>
</gene>
<evidence type="ECO:0000313" key="5">
    <source>
        <dbReference type="EMBL" id="KAK2994888.1"/>
    </source>
</evidence>
<evidence type="ECO:0000313" key="6">
    <source>
        <dbReference type="Proteomes" id="UP001187471"/>
    </source>
</evidence>
<proteinExistence type="predicted"/>
<dbReference type="GO" id="GO:0031145">
    <property type="term" value="P:anaphase-promoting complex-dependent catabolic process"/>
    <property type="evidence" value="ECO:0007669"/>
    <property type="project" value="TreeGrafter"/>
</dbReference>
<accession>A0AA88UV14</accession>
<dbReference type="GO" id="GO:0007091">
    <property type="term" value="P:metaphase/anaphase transition of mitotic cell cycle"/>
    <property type="evidence" value="ECO:0007669"/>
    <property type="project" value="TreeGrafter"/>
</dbReference>
<keyword evidence="3" id="KW-0131">Cell cycle</keyword>
<dbReference type="InterPro" id="IPR024990">
    <property type="entry name" value="Apc1"/>
</dbReference>
<reference evidence="5" key="1">
    <citation type="submission" date="2022-12" db="EMBL/GenBank/DDBJ databases">
        <title>Draft genome assemblies for two species of Escallonia (Escalloniales).</title>
        <authorList>
            <person name="Chanderbali A."/>
            <person name="Dervinis C."/>
            <person name="Anghel I."/>
            <person name="Soltis D."/>
            <person name="Soltis P."/>
            <person name="Zapata F."/>
        </authorList>
    </citation>
    <scope>NUCLEOTIDE SEQUENCE</scope>
    <source>
        <strain evidence="5">UCBG92.1500</strain>
        <tissue evidence="5">Leaf</tissue>
    </source>
</reference>
<keyword evidence="6" id="KW-1185">Reference proteome</keyword>
<dbReference type="EMBL" id="JAVXUO010000161">
    <property type="protein sequence ID" value="KAK2994888.1"/>
    <property type="molecule type" value="Genomic_DNA"/>
</dbReference>
<comment type="caution">
    <text evidence="5">The sequence shown here is derived from an EMBL/GenBank/DDBJ whole genome shotgun (WGS) entry which is preliminary data.</text>
</comment>
<organism evidence="5 6">
    <name type="scientific">Escallonia rubra</name>
    <dbReference type="NCBI Taxonomy" id="112253"/>
    <lineage>
        <taxon>Eukaryota</taxon>
        <taxon>Viridiplantae</taxon>
        <taxon>Streptophyta</taxon>
        <taxon>Embryophyta</taxon>
        <taxon>Tracheophyta</taxon>
        <taxon>Spermatophyta</taxon>
        <taxon>Magnoliopsida</taxon>
        <taxon>eudicotyledons</taxon>
        <taxon>Gunneridae</taxon>
        <taxon>Pentapetalae</taxon>
        <taxon>asterids</taxon>
        <taxon>campanulids</taxon>
        <taxon>Escalloniales</taxon>
        <taxon>Escalloniaceae</taxon>
        <taxon>Escallonia</taxon>
    </lineage>
</organism>
<evidence type="ECO:0000256" key="3">
    <source>
        <dbReference type="ARBA" id="ARBA00023306"/>
    </source>
</evidence>
<evidence type="ECO:0000256" key="2">
    <source>
        <dbReference type="ARBA" id="ARBA00022776"/>
    </source>
</evidence>
<protein>
    <recommendedName>
        <fullName evidence="4">Anaphase-promoting complex subunit 1 N-terminal domain-containing protein</fullName>
    </recommendedName>
</protein>
<dbReference type="GO" id="GO:0070979">
    <property type="term" value="P:protein K11-linked ubiquitination"/>
    <property type="evidence" value="ECO:0007669"/>
    <property type="project" value="TreeGrafter"/>
</dbReference>
<dbReference type="GO" id="GO:0060090">
    <property type="term" value="F:molecular adaptor activity"/>
    <property type="evidence" value="ECO:0007669"/>
    <property type="project" value="TreeGrafter"/>
</dbReference>
<keyword evidence="1" id="KW-0132">Cell division</keyword>
<name>A0AA88UV14_9ASTE</name>
<sequence>MSVGVRHLTVLGEFKPFGLVAEALDGKPSDNVSDKYEYFLFDPEITRQRDEADGFDTSASSSDRGDHELFIRENRSGLYYSNVAQMHANSILVARTTIYDVMDAHQRIIWTTGSRVYKRFTLHSSVIMATYMEEKGRLNIMKEFGEQTIWTSHLIPLMASYDEGKMQHSVWVVEVVSSDLEVATSKLFDRVPAEVLPKQFSFRRIWQGKGAQTAASKVFMATDNDAAPIICLFIQEQKKLLSVRLQSLELNNEILFDIKPDMSWSISAIAAAPVIVTRPGVKVGLLPFGDIIALTAENTLLLYSGKQCLCRYMLPPFLKPLEIAPALQDLKIVGLADAVEGRVNVIANNGEIFRCTLRRTPSSSLANDCITAMAEGLTPSFYNHFVIRLWGDGDSAYLADADSSVDSEWESFRSVILQMCGKSRHSTDRVSDSLSRSSWEFLVNSNFHKNYSKSNFIIGISPRTPVMGSDSPKLYADGGQNTEKSFYFELLTETLDSLHAVYENLKLNILRKR</sequence>
<dbReference type="GO" id="GO:0051301">
    <property type="term" value="P:cell division"/>
    <property type="evidence" value="ECO:0007669"/>
    <property type="project" value="UniProtKB-KW"/>
</dbReference>
<dbReference type="PANTHER" id="PTHR12827">
    <property type="entry name" value="MEIOTIC CHECKPOINT REGULATOR TSG24 FAMILY MEMBER"/>
    <property type="match status" value="1"/>
</dbReference>
<evidence type="ECO:0000259" key="4">
    <source>
        <dbReference type="Pfam" id="PF12859"/>
    </source>
</evidence>
<dbReference type="AlphaFoldDB" id="A0AA88UV14"/>
<keyword evidence="2" id="KW-0498">Mitosis</keyword>
<evidence type="ECO:0000256" key="1">
    <source>
        <dbReference type="ARBA" id="ARBA00022618"/>
    </source>
</evidence>
<dbReference type="PANTHER" id="PTHR12827:SF3">
    <property type="entry name" value="ANAPHASE-PROMOTING COMPLEX SUBUNIT 1"/>
    <property type="match status" value="1"/>
</dbReference>